<feature type="compositionally biased region" description="Polar residues" evidence="2">
    <location>
        <begin position="1410"/>
        <end position="1426"/>
    </location>
</feature>
<dbReference type="GO" id="GO:0005634">
    <property type="term" value="C:nucleus"/>
    <property type="evidence" value="ECO:0007669"/>
    <property type="project" value="TreeGrafter"/>
</dbReference>
<dbReference type="InterPro" id="IPR026947">
    <property type="entry name" value="UBN_middle_dom"/>
</dbReference>
<accession>A0A8T0FN33</accession>
<feature type="region of interest" description="Disordered" evidence="2">
    <location>
        <begin position="444"/>
        <end position="498"/>
    </location>
</feature>
<keyword evidence="1" id="KW-0597">Phosphoprotein</keyword>
<dbReference type="Pfam" id="PF08729">
    <property type="entry name" value="HUN"/>
    <property type="match status" value="1"/>
</dbReference>
<feature type="compositionally biased region" description="Polar residues" evidence="2">
    <location>
        <begin position="1284"/>
        <end position="1294"/>
    </location>
</feature>
<feature type="compositionally biased region" description="Polar residues" evidence="2">
    <location>
        <begin position="919"/>
        <end position="939"/>
    </location>
</feature>
<dbReference type="PANTHER" id="PTHR21669">
    <property type="entry name" value="CAPZ-INTERACTING PROTEIN AND RELATED PROTEINS"/>
    <property type="match status" value="1"/>
</dbReference>
<dbReference type="InterPro" id="IPR014840">
    <property type="entry name" value="HRD"/>
</dbReference>
<dbReference type="EMBL" id="JABXBU010000011">
    <property type="protein sequence ID" value="KAF8791618.1"/>
    <property type="molecule type" value="Genomic_DNA"/>
</dbReference>
<feature type="region of interest" description="Disordered" evidence="2">
    <location>
        <begin position="1051"/>
        <end position="1084"/>
    </location>
</feature>
<evidence type="ECO:0000256" key="2">
    <source>
        <dbReference type="SAM" id="MobiDB-lite"/>
    </source>
</evidence>
<name>A0A8T0FN33_ARGBR</name>
<evidence type="ECO:0000259" key="3">
    <source>
        <dbReference type="Pfam" id="PF08729"/>
    </source>
</evidence>
<evidence type="ECO:0000313" key="6">
    <source>
        <dbReference type="Proteomes" id="UP000807504"/>
    </source>
</evidence>
<feature type="compositionally biased region" description="Polar residues" evidence="2">
    <location>
        <begin position="1385"/>
        <end position="1400"/>
    </location>
</feature>
<organism evidence="5 6">
    <name type="scientific">Argiope bruennichi</name>
    <name type="common">Wasp spider</name>
    <name type="synonym">Aranea bruennichi</name>
    <dbReference type="NCBI Taxonomy" id="94029"/>
    <lineage>
        <taxon>Eukaryota</taxon>
        <taxon>Metazoa</taxon>
        <taxon>Ecdysozoa</taxon>
        <taxon>Arthropoda</taxon>
        <taxon>Chelicerata</taxon>
        <taxon>Arachnida</taxon>
        <taxon>Araneae</taxon>
        <taxon>Araneomorphae</taxon>
        <taxon>Entelegynae</taxon>
        <taxon>Araneoidea</taxon>
        <taxon>Araneidae</taxon>
        <taxon>Argiope</taxon>
    </lineage>
</organism>
<feature type="compositionally biased region" description="Low complexity" evidence="2">
    <location>
        <begin position="1272"/>
        <end position="1283"/>
    </location>
</feature>
<feature type="region of interest" description="Disordered" evidence="2">
    <location>
        <begin position="919"/>
        <end position="982"/>
    </location>
</feature>
<comment type="caution">
    <text evidence="5">The sequence shown here is derived from an EMBL/GenBank/DDBJ whole genome shotgun (WGS) entry which is preliminary data.</text>
</comment>
<dbReference type="GO" id="GO:0006325">
    <property type="term" value="P:chromatin organization"/>
    <property type="evidence" value="ECO:0007669"/>
    <property type="project" value="TreeGrafter"/>
</dbReference>
<feature type="compositionally biased region" description="Polar residues" evidence="2">
    <location>
        <begin position="1352"/>
        <end position="1377"/>
    </location>
</feature>
<dbReference type="Proteomes" id="UP000807504">
    <property type="component" value="Unassembled WGS sequence"/>
</dbReference>
<feature type="region of interest" description="Disordered" evidence="2">
    <location>
        <begin position="720"/>
        <end position="742"/>
    </location>
</feature>
<evidence type="ECO:0000259" key="4">
    <source>
        <dbReference type="Pfam" id="PF14075"/>
    </source>
</evidence>
<keyword evidence="6" id="KW-1185">Reference proteome</keyword>
<proteinExistence type="predicted"/>
<feature type="region of interest" description="Disordered" evidence="2">
    <location>
        <begin position="1"/>
        <end position="21"/>
    </location>
</feature>
<reference evidence="5" key="1">
    <citation type="journal article" date="2020" name="bioRxiv">
        <title>Chromosome-level reference genome of the European wasp spider Argiope bruennichi: a resource for studies on range expansion and evolutionary adaptation.</title>
        <authorList>
            <person name="Sheffer M.M."/>
            <person name="Hoppe A."/>
            <person name="Krehenwinkel H."/>
            <person name="Uhl G."/>
            <person name="Kuss A.W."/>
            <person name="Jensen L."/>
            <person name="Jensen C."/>
            <person name="Gillespie R.G."/>
            <person name="Hoff K.J."/>
            <person name="Prost S."/>
        </authorList>
    </citation>
    <scope>NUCLEOTIDE SEQUENCE</scope>
</reference>
<protein>
    <submittedName>
        <fullName evidence="5">Ubinuclein-2 like protein</fullName>
    </submittedName>
</protein>
<gene>
    <name evidence="5" type="ORF">HNY73_006459</name>
</gene>
<feature type="domain" description="Ubinuclein middle" evidence="4">
    <location>
        <begin position="598"/>
        <end position="810"/>
    </location>
</feature>
<feature type="compositionally biased region" description="Polar residues" evidence="2">
    <location>
        <begin position="948"/>
        <end position="966"/>
    </location>
</feature>
<feature type="compositionally biased region" description="Polar residues" evidence="2">
    <location>
        <begin position="1432"/>
        <end position="1445"/>
    </location>
</feature>
<feature type="compositionally biased region" description="Low complexity" evidence="2">
    <location>
        <begin position="9"/>
        <end position="18"/>
    </location>
</feature>
<dbReference type="PANTHER" id="PTHR21669:SF28">
    <property type="entry name" value="YEMANUCLEIN"/>
    <property type="match status" value="1"/>
</dbReference>
<reference evidence="5" key="2">
    <citation type="submission" date="2020-06" db="EMBL/GenBank/DDBJ databases">
        <authorList>
            <person name="Sheffer M."/>
        </authorList>
    </citation>
    <scope>NUCLEOTIDE SEQUENCE</scope>
</reference>
<evidence type="ECO:0000313" key="5">
    <source>
        <dbReference type="EMBL" id="KAF8791618.1"/>
    </source>
</evidence>
<feature type="compositionally biased region" description="Basic and acidic residues" evidence="2">
    <location>
        <begin position="456"/>
        <end position="474"/>
    </location>
</feature>
<dbReference type="Pfam" id="PF14075">
    <property type="entry name" value="UBN_AB"/>
    <property type="match status" value="1"/>
</dbReference>
<feature type="region of interest" description="Disordered" evidence="2">
    <location>
        <begin position="1259"/>
        <end position="1445"/>
    </location>
</feature>
<sequence length="1488" mass="165577">MLHFPREGNNNSSSPSESIAIREPVHNEDVVQSQTVKETAANTQSKIVATSFQKSQSKNVLLSSVRALVKNKYSEFSDNAPNPLGRTIGPLSSSELKRAENFLVKAVRQQEFAADILNLQLKGFVSPNSKLKSLNPILDDDGILRVGVRLENSNLNFLSKHPAILPKGNKFTMIILEYYHKKHLHVGALNLLCIVREKFWPLSGRTICHKKQSSSSKETKSVVLQGKPQEMSSDRRTNFIGTDHELRKFMAPVFSLGDYRNHLEIQCLLCPFVLEVYGRMVSQNLMAEPKRLQLDATKTLQREKKVKEVPPTYRFELKLNDKATEFAEFSYAELVKEARNQEWESKQPGSDDPFSLDEDVELQEIARRFEEKYNPKPGRKKKKKLGLCEDFIDKGMGYDETDPFIDNEEAYDELVPSTLTTEYGGFYINKGDLEFRNLSESECNYENKPRKKRIKQGTDKEKKKRRVGFEENQKRRGRKPLNEALSALKPKKKAQPTVADMLQQHKANLQRMQEEGLQQMQLDPIKVDREYETEEIDDNETDVSEVPGHPSSISEAIESVIKAAAEDGGSNTSVGPVTGSSDGEEAKIPIESIEAPKLPDNLPPELDEVLEKLKVAAYKSEEGKCKFFSDEVNRMLLSVELKAQELTSAQRSTIYAHLASHLPCTKETLQKRAKKLRLDQEDGKLREPMQRLKDGIAAVMPEMLEKYAALEQACNAREEEKKNGVITGTDGEESGDEEGDKKVSRIPKKRFEWNDTIRKYLCDVVRIKLKCYEVSKTRIQSAEEYLKHFLEAEVKNLWPPGWMQSRILFRESRAAHFYITNRPKKQMLVSKKNTNPLNVMMNVKPAVSLLNNTMVSQESEFDQIFPDKSVPFIPPVENVLEKAENMDLLTTNHGISAEERAAEFAKLFTLPIKSSAMDESSFTKTAETVTTPTGSNKLNSDLPPPKTSSPLVNAISDSGVQPKTAISKSDKQSKSNQQNKLSHYNSKVSDFNTFTEGSLASDMLARIICASLADYPYAGSHNIESTAAKVASVISPNPTLIKEPRNVNSKFSNDILASPKKADNGKQYNTDSRKPSQESGLPSFSKSGISIDSFLNSKNQTISRANDIVVKSKGLPTETSNAVNLKLKDSIVPHSRQFAEAFERTADTPPVSKKHSIKGLNIHTQVSPVSSVSASSRLLNEHISDYPSSTSPRSTLESAQKIAFDLAKYNSVSSQGSASAPYKKRTKYSQSSKVGDQWNHHFLETSLGTSLLEGMKGFPFPVGSMPTPPPAHSSSPHRTPAHSQHNSPRGTSHISPGLRSLHESKSDSPNQNSQSHSTIISTSDVQRRQSLIQGPWKSSPSQSPSTSLSHYMASTSPPISNQSKTTSPNHSSNSIVNISPAPAHSMSQIEKVTSAYSRSHSPLPLRASPSHLSLNHSTKTSSNTYSPHLGQTPYTTHQSSHTVSPTLHQQTVVRSNAFDSSNPITTSSSPTGTFTINQEVKTVNPRTN</sequence>
<evidence type="ECO:0000256" key="1">
    <source>
        <dbReference type="ARBA" id="ARBA00022553"/>
    </source>
</evidence>
<feature type="domain" description="Hpc2-related" evidence="3">
    <location>
        <begin position="389"/>
        <end position="434"/>
    </location>
</feature>
<feature type="compositionally biased region" description="Polar residues" evidence="2">
    <location>
        <begin position="1307"/>
        <end position="1332"/>
    </location>
</feature>
<feature type="compositionally biased region" description="Low complexity" evidence="2">
    <location>
        <begin position="1338"/>
        <end position="1349"/>
    </location>
</feature>